<organism evidence="3 4">
    <name type="scientific">Brachybacterium epidermidis</name>
    <dbReference type="NCBI Taxonomy" id="2781983"/>
    <lineage>
        <taxon>Bacteria</taxon>
        <taxon>Bacillati</taxon>
        <taxon>Actinomycetota</taxon>
        <taxon>Actinomycetes</taxon>
        <taxon>Micrococcales</taxon>
        <taxon>Dermabacteraceae</taxon>
        <taxon>Brachybacterium</taxon>
    </lineage>
</organism>
<gene>
    <name evidence="3" type="ORF">IOE58_07320</name>
</gene>
<evidence type="ECO:0000313" key="4">
    <source>
        <dbReference type="Proteomes" id="UP000644727"/>
    </source>
</evidence>
<dbReference type="EMBL" id="JADEYR010000006">
    <property type="protein sequence ID" value="MBE9404004.1"/>
    <property type="molecule type" value="Genomic_DNA"/>
</dbReference>
<accession>A0ABR9W0P5</accession>
<dbReference type="PRINTS" id="PR00081">
    <property type="entry name" value="GDHRDH"/>
</dbReference>
<dbReference type="PANTHER" id="PTHR44196:SF1">
    <property type="entry name" value="DEHYDROGENASE_REDUCTASE SDR FAMILY MEMBER 7B"/>
    <property type="match status" value="1"/>
</dbReference>
<name>A0ABR9W0P5_9MICO</name>
<proteinExistence type="inferred from homology"/>
<dbReference type="RefSeq" id="WP_193865758.1">
    <property type="nucleotide sequence ID" value="NZ_JADEYR010000006.1"/>
</dbReference>
<comment type="similarity">
    <text evidence="1">Belongs to the short-chain dehydrogenases/reductases (SDR) family.</text>
</comment>
<keyword evidence="2" id="KW-0560">Oxidoreductase</keyword>
<dbReference type="CDD" id="cd05233">
    <property type="entry name" value="SDR_c"/>
    <property type="match status" value="1"/>
</dbReference>
<dbReference type="PROSITE" id="PS00061">
    <property type="entry name" value="ADH_SHORT"/>
    <property type="match status" value="1"/>
</dbReference>
<evidence type="ECO:0000313" key="3">
    <source>
        <dbReference type="EMBL" id="MBE9404004.1"/>
    </source>
</evidence>
<reference evidence="3 4" key="1">
    <citation type="submission" date="2020-10" db="EMBL/GenBank/DDBJ databases">
        <title>Draft genome and description of Brachybacterium epidermidis sp nov.</title>
        <authorList>
            <person name="Boxberger M."/>
            <person name="La Scola B."/>
        </authorList>
    </citation>
    <scope>NUCLEOTIDE SEQUENCE [LARGE SCALE GENOMIC DNA]</scope>
    <source>
        <strain evidence="3 4">Marseille-Q2903</strain>
    </source>
</reference>
<dbReference type="Pfam" id="PF00106">
    <property type="entry name" value="adh_short"/>
    <property type="match status" value="1"/>
</dbReference>
<dbReference type="SUPFAM" id="SSF51735">
    <property type="entry name" value="NAD(P)-binding Rossmann-fold domains"/>
    <property type="match status" value="1"/>
</dbReference>
<keyword evidence="4" id="KW-1185">Reference proteome</keyword>
<protein>
    <submittedName>
        <fullName evidence="3">SDR family NAD(P)-dependent oxidoreductase</fullName>
    </submittedName>
</protein>
<sequence length="274" mass="28826">MIVLTGATGGIGTALALALARRGKHLVLSARDEARLQALAARVREAGGTATVHACDLRDQEAVSHMAAAILQDGVPEAVIALAGHSIHRGLSETFGRPHDLVRLAGTNLLGPATLILALLEPMCARGRGRVVAVTSATTRIPTPGWAAYAATKSGLDTWLRALRPEASARGVGICVVEMPLVATAMAAPTYGSDPRTALSPEQAAAMVLRALDGDRSLISPWWARIGAVVSQAAPARSAHLAGRGQGWVARLLRRDRSARPFRSLRHRAPERRS</sequence>
<evidence type="ECO:0000256" key="1">
    <source>
        <dbReference type="ARBA" id="ARBA00006484"/>
    </source>
</evidence>
<dbReference type="PANTHER" id="PTHR44196">
    <property type="entry name" value="DEHYDROGENASE/REDUCTASE SDR FAMILY MEMBER 7B"/>
    <property type="match status" value="1"/>
</dbReference>
<evidence type="ECO:0000256" key="2">
    <source>
        <dbReference type="ARBA" id="ARBA00023002"/>
    </source>
</evidence>
<dbReference type="InterPro" id="IPR002347">
    <property type="entry name" value="SDR_fam"/>
</dbReference>
<dbReference type="InterPro" id="IPR020904">
    <property type="entry name" value="Sc_DH/Rdtase_CS"/>
</dbReference>
<dbReference type="Gene3D" id="3.40.50.720">
    <property type="entry name" value="NAD(P)-binding Rossmann-like Domain"/>
    <property type="match status" value="1"/>
</dbReference>
<comment type="caution">
    <text evidence="3">The sequence shown here is derived from an EMBL/GenBank/DDBJ whole genome shotgun (WGS) entry which is preliminary data.</text>
</comment>
<dbReference type="Proteomes" id="UP000644727">
    <property type="component" value="Unassembled WGS sequence"/>
</dbReference>
<dbReference type="InterPro" id="IPR036291">
    <property type="entry name" value="NAD(P)-bd_dom_sf"/>
</dbReference>